<dbReference type="PANTHER" id="PTHR31362">
    <property type="entry name" value="GLYCOSYLTRANSFERASE STELLO1-RELATED"/>
    <property type="match status" value="1"/>
</dbReference>
<sequence length="721" mass="79521">MWRKSRTPLLLFASCIAREALRDRRGPLVGSRAEHLSVDLAQLAVVLVGAYLVRRPGSGSKAYELLERERDEDEPDAEAAIDSASTSAIATGSARFYTLGGAIGALYALQAFTDAQSAKVANLTELHAALPACTLLLLGYLELAFRRAVASATWANVALQFCGLYMVKSTVSARFIHSSISPATSFALVSALAFITSYYTLRRLDRSFAAFARLAVVIFGAKLAVALALAGIDRASSAKDVLPIARSFDLLGALLLAVECCRGLCVLLTLRSYDVVSVSVLLTLANLCWLAGSTLLARLFTFGALGGCAVALVAAYAYLDHGAPSDEFARETFSPLRFLGITSILFVLLVSHASQPSAPQSPPSVAQLFRFEASHPHCYPRTAPASLRPLWERDYHAFDGVLLIVFFSHARYDVNLDFYREVYAKYFPNIVFIGPASREDAGFAHSFDVVLNSYHSDEDLAIDPDTGLPTKMAGRMAHHMLYQALAENPCGYDGYLWAPFDTLLNVPRLQQFDQTRFWYHSPWAQYVPNPGAPDTGNVSHAPAATISPELYPVDPADRYKQNWWWGSKEYGLEVCVPALEKVRLRLRERLAEYNGGTPRLIGGSSDTVYIPGQHATAFRETLGIFLETTCFLEIATPTTLHLVAPRDEPIMFVDHWWIWYPPFNTSFVRQKWAEGSEVDTFHTFHWGDSDADGVWRAHPGIVEDVRGVLAESAVRQGIDWK</sequence>
<dbReference type="AlphaFoldDB" id="A0AAD7HXF8"/>
<keyword evidence="1" id="KW-0812">Transmembrane</keyword>
<proteinExistence type="predicted"/>
<evidence type="ECO:0008006" key="4">
    <source>
        <dbReference type="Google" id="ProtNLM"/>
    </source>
</evidence>
<keyword evidence="1" id="KW-1133">Transmembrane helix</keyword>
<feature type="transmembrane region" description="Helical" evidence="1">
    <location>
        <begin position="208"/>
        <end position="230"/>
    </location>
</feature>
<feature type="transmembrane region" description="Helical" evidence="1">
    <location>
        <begin position="148"/>
        <end position="167"/>
    </location>
</feature>
<dbReference type="Proteomes" id="UP001215280">
    <property type="component" value="Unassembled WGS sequence"/>
</dbReference>
<dbReference type="EMBL" id="JARJLG010000191">
    <property type="protein sequence ID" value="KAJ7730382.1"/>
    <property type="molecule type" value="Genomic_DNA"/>
</dbReference>
<protein>
    <recommendedName>
        <fullName evidence="4">Proteophosphoglycan ppg4</fullName>
    </recommendedName>
</protein>
<evidence type="ECO:0000256" key="1">
    <source>
        <dbReference type="SAM" id="Phobius"/>
    </source>
</evidence>
<evidence type="ECO:0000313" key="3">
    <source>
        <dbReference type="Proteomes" id="UP001215280"/>
    </source>
</evidence>
<evidence type="ECO:0000313" key="2">
    <source>
        <dbReference type="EMBL" id="KAJ7730382.1"/>
    </source>
</evidence>
<accession>A0AAD7HXF8</accession>
<gene>
    <name evidence="2" type="ORF">DFH07DRAFT_173658</name>
</gene>
<feature type="transmembrane region" description="Helical" evidence="1">
    <location>
        <begin position="275"/>
        <end position="292"/>
    </location>
</feature>
<reference evidence="2" key="1">
    <citation type="submission" date="2023-03" db="EMBL/GenBank/DDBJ databases">
        <title>Massive genome expansion in bonnet fungi (Mycena s.s.) driven by repeated elements and novel gene families across ecological guilds.</title>
        <authorList>
            <consortium name="Lawrence Berkeley National Laboratory"/>
            <person name="Harder C.B."/>
            <person name="Miyauchi S."/>
            <person name="Viragh M."/>
            <person name="Kuo A."/>
            <person name="Thoen E."/>
            <person name="Andreopoulos B."/>
            <person name="Lu D."/>
            <person name="Skrede I."/>
            <person name="Drula E."/>
            <person name="Henrissat B."/>
            <person name="Morin E."/>
            <person name="Kohler A."/>
            <person name="Barry K."/>
            <person name="LaButti K."/>
            <person name="Morin E."/>
            <person name="Salamov A."/>
            <person name="Lipzen A."/>
            <person name="Mereny Z."/>
            <person name="Hegedus B."/>
            <person name="Baldrian P."/>
            <person name="Stursova M."/>
            <person name="Weitz H."/>
            <person name="Taylor A."/>
            <person name="Grigoriev I.V."/>
            <person name="Nagy L.G."/>
            <person name="Martin F."/>
            <person name="Kauserud H."/>
        </authorList>
    </citation>
    <scope>NUCLEOTIDE SEQUENCE</scope>
    <source>
        <strain evidence="2">CBHHK188m</strain>
    </source>
</reference>
<name>A0AAD7HXF8_9AGAR</name>
<keyword evidence="1" id="KW-0472">Membrane</keyword>
<dbReference type="PANTHER" id="PTHR31362:SF0">
    <property type="entry name" value="EXOSTOSIN DOMAIN-CONTAINING PROTEIN-RELATED"/>
    <property type="match status" value="1"/>
</dbReference>
<keyword evidence="3" id="KW-1185">Reference proteome</keyword>
<comment type="caution">
    <text evidence="2">The sequence shown here is derived from an EMBL/GenBank/DDBJ whole genome shotgun (WGS) entry which is preliminary data.</text>
</comment>
<feature type="transmembrane region" description="Helical" evidence="1">
    <location>
        <begin position="250"/>
        <end position="268"/>
    </location>
</feature>
<dbReference type="InterPro" id="IPR005049">
    <property type="entry name" value="STL-like"/>
</dbReference>
<organism evidence="2 3">
    <name type="scientific">Mycena maculata</name>
    <dbReference type="NCBI Taxonomy" id="230809"/>
    <lineage>
        <taxon>Eukaryota</taxon>
        <taxon>Fungi</taxon>
        <taxon>Dikarya</taxon>
        <taxon>Basidiomycota</taxon>
        <taxon>Agaricomycotina</taxon>
        <taxon>Agaricomycetes</taxon>
        <taxon>Agaricomycetidae</taxon>
        <taxon>Agaricales</taxon>
        <taxon>Marasmiineae</taxon>
        <taxon>Mycenaceae</taxon>
        <taxon>Mycena</taxon>
    </lineage>
</organism>
<feature type="transmembrane region" description="Helical" evidence="1">
    <location>
        <begin position="179"/>
        <end position="201"/>
    </location>
</feature>